<feature type="domain" description="Response regulatory" evidence="2">
    <location>
        <begin position="4"/>
        <end position="117"/>
    </location>
</feature>
<dbReference type="InterPro" id="IPR001789">
    <property type="entry name" value="Sig_transdc_resp-reg_receiver"/>
</dbReference>
<dbReference type="EMBL" id="JBHUHZ010000002">
    <property type="protein sequence ID" value="MFD2163202.1"/>
    <property type="molecule type" value="Genomic_DNA"/>
</dbReference>
<dbReference type="RefSeq" id="WP_255901255.1">
    <property type="nucleotide sequence ID" value="NZ_JAFMZO010000002.1"/>
</dbReference>
<name>A0ABW4ZMX8_9SPHI</name>
<dbReference type="Proteomes" id="UP001597387">
    <property type="component" value="Unassembled WGS sequence"/>
</dbReference>
<protein>
    <submittedName>
        <fullName evidence="4">LytR/AlgR family response regulator transcription factor</fullName>
    </submittedName>
</protein>
<dbReference type="PANTHER" id="PTHR37299">
    <property type="entry name" value="TRANSCRIPTIONAL REGULATOR-RELATED"/>
    <property type="match status" value="1"/>
</dbReference>
<dbReference type="SMART" id="SM00448">
    <property type="entry name" value="REC"/>
    <property type="match status" value="1"/>
</dbReference>
<evidence type="ECO:0000313" key="4">
    <source>
        <dbReference type="EMBL" id="MFD2163202.1"/>
    </source>
</evidence>
<evidence type="ECO:0000313" key="5">
    <source>
        <dbReference type="Proteomes" id="UP001597387"/>
    </source>
</evidence>
<evidence type="ECO:0000256" key="1">
    <source>
        <dbReference type="PROSITE-ProRule" id="PRU00169"/>
    </source>
</evidence>
<keyword evidence="1" id="KW-0597">Phosphoprotein</keyword>
<gene>
    <name evidence="4" type="ORF">ACFSJU_12420</name>
</gene>
<dbReference type="PROSITE" id="PS50110">
    <property type="entry name" value="RESPONSE_REGULATORY"/>
    <property type="match status" value="1"/>
</dbReference>
<dbReference type="PANTHER" id="PTHR37299:SF1">
    <property type="entry name" value="STAGE 0 SPORULATION PROTEIN A HOMOLOG"/>
    <property type="match status" value="1"/>
</dbReference>
<feature type="modified residue" description="4-aspartylphosphate" evidence="1">
    <location>
        <position position="56"/>
    </location>
</feature>
<dbReference type="InterPro" id="IPR046947">
    <property type="entry name" value="LytR-like"/>
</dbReference>
<evidence type="ECO:0000259" key="2">
    <source>
        <dbReference type="PROSITE" id="PS50110"/>
    </source>
</evidence>
<dbReference type="Gene3D" id="2.40.50.1020">
    <property type="entry name" value="LytTr DNA-binding domain"/>
    <property type="match status" value="1"/>
</dbReference>
<dbReference type="Gene3D" id="3.40.50.2300">
    <property type="match status" value="1"/>
</dbReference>
<dbReference type="Pfam" id="PF00072">
    <property type="entry name" value="Response_reg"/>
    <property type="match status" value="1"/>
</dbReference>
<dbReference type="Pfam" id="PF04397">
    <property type="entry name" value="LytTR"/>
    <property type="match status" value="1"/>
</dbReference>
<sequence>MPLHALIVDDEEYSRKSLYFLLQENCPEITIGGIAGSVAEARKIIEENSFDLVFLDIAMPKENGFELLPVIEKHNILVVFITAFDQYALKALKASAVDYLLKPIDIVELKVAVQKSIARKEAMKSSDELINPSLNTLSENLNNRNKIDKITLPHTHGFHIIDTSNIFYIEADSNYSVFHLRDGGKLVISKPLKEFEDILDTADFARIHKSAIINLNYVVSYSNKHGLEVILENNITLPVSRRRSAEFQERVREYLQKKTSKN</sequence>
<organism evidence="4 5">
    <name type="scientific">Paradesertivirga mongoliensis</name>
    <dbReference type="NCBI Taxonomy" id="2100740"/>
    <lineage>
        <taxon>Bacteria</taxon>
        <taxon>Pseudomonadati</taxon>
        <taxon>Bacteroidota</taxon>
        <taxon>Sphingobacteriia</taxon>
        <taxon>Sphingobacteriales</taxon>
        <taxon>Sphingobacteriaceae</taxon>
        <taxon>Paradesertivirga</taxon>
    </lineage>
</organism>
<feature type="domain" description="HTH LytTR-type" evidence="3">
    <location>
        <begin position="150"/>
        <end position="253"/>
    </location>
</feature>
<dbReference type="PROSITE" id="PS50930">
    <property type="entry name" value="HTH_LYTTR"/>
    <property type="match status" value="1"/>
</dbReference>
<keyword evidence="5" id="KW-1185">Reference proteome</keyword>
<accession>A0ABW4ZMX8</accession>
<dbReference type="SMART" id="SM00850">
    <property type="entry name" value="LytTR"/>
    <property type="match status" value="1"/>
</dbReference>
<comment type="caution">
    <text evidence="4">The sequence shown here is derived from an EMBL/GenBank/DDBJ whole genome shotgun (WGS) entry which is preliminary data.</text>
</comment>
<dbReference type="SUPFAM" id="SSF52172">
    <property type="entry name" value="CheY-like"/>
    <property type="match status" value="1"/>
</dbReference>
<dbReference type="InterPro" id="IPR007492">
    <property type="entry name" value="LytTR_DNA-bd_dom"/>
</dbReference>
<proteinExistence type="predicted"/>
<reference evidence="5" key="1">
    <citation type="journal article" date="2019" name="Int. J. Syst. Evol. Microbiol.">
        <title>The Global Catalogue of Microorganisms (GCM) 10K type strain sequencing project: providing services to taxonomists for standard genome sequencing and annotation.</title>
        <authorList>
            <consortium name="The Broad Institute Genomics Platform"/>
            <consortium name="The Broad Institute Genome Sequencing Center for Infectious Disease"/>
            <person name="Wu L."/>
            <person name="Ma J."/>
        </authorList>
    </citation>
    <scope>NUCLEOTIDE SEQUENCE [LARGE SCALE GENOMIC DNA]</scope>
    <source>
        <strain evidence="5">KCTC 42217</strain>
    </source>
</reference>
<evidence type="ECO:0000259" key="3">
    <source>
        <dbReference type="PROSITE" id="PS50930"/>
    </source>
</evidence>
<dbReference type="InterPro" id="IPR011006">
    <property type="entry name" value="CheY-like_superfamily"/>
</dbReference>